<dbReference type="STRING" id="927083.DB32_008315"/>
<reference evidence="2 3" key="1">
    <citation type="submission" date="2015-03" db="EMBL/GenBank/DDBJ databases">
        <title>Genome assembly of Sandaracinus amylolyticus DSM 53668.</title>
        <authorList>
            <person name="Sharma G."/>
            <person name="Subramanian S."/>
        </authorList>
    </citation>
    <scope>NUCLEOTIDE SEQUENCE [LARGE SCALE GENOMIC DNA]</scope>
    <source>
        <strain evidence="2 3">DSM 53668</strain>
    </source>
</reference>
<dbReference type="InterPro" id="IPR050792">
    <property type="entry name" value="ADP-ribosylglycohydrolase"/>
</dbReference>
<feature type="binding site" evidence="1">
    <location>
        <position position="55"/>
    </location>
    <ligand>
        <name>Mg(2+)</name>
        <dbReference type="ChEBI" id="CHEBI:18420"/>
        <label>1</label>
    </ligand>
</feature>
<keyword evidence="1" id="KW-0460">Magnesium</keyword>
<feature type="binding site" evidence="1">
    <location>
        <position position="266"/>
    </location>
    <ligand>
        <name>Mg(2+)</name>
        <dbReference type="ChEBI" id="CHEBI:18420"/>
        <label>1</label>
    </ligand>
</feature>
<dbReference type="InterPro" id="IPR036705">
    <property type="entry name" value="Ribosyl_crysJ1_sf"/>
</dbReference>
<dbReference type="Proteomes" id="UP000034883">
    <property type="component" value="Chromosome"/>
</dbReference>
<dbReference type="PANTHER" id="PTHR16222:SF12">
    <property type="entry name" value="ADP-RIBOSYLGLYCOHYDROLASE-RELATED"/>
    <property type="match status" value="1"/>
</dbReference>
<comment type="cofactor">
    <cofactor evidence="1">
        <name>Mg(2+)</name>
        <dbReference type="ChEBI" id="CHEBI:18420"/>
    </cofactor>
    <text evidence="1">Binds 2 magnesium ions per subunit.</text>
</comment>
<name>A0A0F6YNA7_9BACT</name>
<gene>
    <name evidence="2" type="ORF">DB32_008315</name>
</gene>
<dbReference type="Pfam" id="PF03747">
    <property type="entry name" value="ADP_ribosyl_GH"/>
    <property type="match status" value="1"/>
</dbReference>
<dbReference type="RefSeq" id="WP_053238062.1">
    <property type="nucleotide sequence ID" value="NZ_CP011125.1"/>
</dbReference>
<feature type="binding site" evidence="1">
    <location>
        <position position="267"/>
    </location>
    <ligand>
        <name>Mg(2+)</name>
        <dbReference type="ChEBI" id="CHEBI:18420"/>
        <label>1</label>
    </ligand>
</feature>
<proteinExistence type="predicted"/>
<dbReference type="EMBL" id="CP011125">
    <property type="protein sequence ID" value="AKF11166.1"/>
    <property type="molecule type" value="Genomic_DNA"/>
</dbReference>
<evidence type="ECO:0000256" key="1">
    <source>
        <dbReference type="PIRSR" id="PIRSR605502-1"/>
    </source>
</evidence>
<dbReference type="PANTHER" id="PTHR16222">
    <property type="entry name" value="ADP-RIBOSYLGLYCOHYDROLASE"/>
    <property type="match status" value="1"/>
</dbReference>
<keyword evidence="3" id="KW-1185">Reference proteome</keyword>
<organism evidence="2 3">
    <name type="scientific">Sandaracinus amylolyticus</name>
    <dbReference type="NCBI Taxonomy" id="927083"/>
    <lineage>
        <taxon>Bacteria</taxon>
        <taxon>Pseudomonadati</taxon>
        <taxon>Myxococcota</taxon>
        <taxon>Polyangia</taxon>
        <taxon>Polyangiales</taxon>
        <taxon>Sandaracinaceae</taxon>
        <taxon>Sandaracinus</taxon>
    </lineage>
</organism>
<feature type="binding site" evidence="1">
    <location>
        <position position="264"/>
    </location>
    <ligand>
        <name>Mg(2+)</name>
        <dbReference type="ChEBI" id="CHEBI:18420"/>
        <label>1</label>
    </ligand>
</feature>
<dbReference type="InterPro" id="IPR005502">
    <property type="entry name" value="Ribosyl_crysJ1"/>
</dbReference>
<dbReference type="Gene3D" id="1.10.4080.10">
    <property type="entry name" value="ADP-ribosylation/Crystallin J1"/>
    <property type="match status" value="1"/>
</dbReference>
<feature type="binding site" evidence="1">
    <location>
        <position position="53"/>
    </location>
    <ligand>
        <name>Mg(2+)</name>
        <dbReference type="ChEBI" id="CHEBI:18420"/>
        <label>1</label>
    </ligand>
</feature>
<dbReference type="KEGG" id="samy:DB32_008315"/>
<evidence type="ECO:0000313" key="2">
    <source>
        <dbReference type="EMBL" id="AKF11166.1"/>
    </source>
</evidence>
<accession>A0A0F6YNA7</accession>
<sequence>MIADHDARIARARVALDGLSIGDAFGERFFGAPETVDTRLAYRAVPSGTWRWTDDTHMALSIVDELAARGTIDPSAIAARFAVRFARDSWRGYGAMARRVLTEIGEGTPWDLASRAIFDGTGSKGNGAAMRAAPIGAYFAGDLERVIDEARRSALPTHAHPEGIAGAIAIAVLAAIATRREERRSPSAIIAEVATSVPPGETRARLEQLVAMPHLDDVRTIASIVGNGTYVLAEDTVPLSVWCAARHLDDFVAAMWTTVSALGDRDTTCAIVGGVVALAAPMTVPAEWRAAREPLDGA</sequence>
<keyword evidence="1" id="KW-0479">Metal-binding</keyword>
<feature type="binding site" evidence="1">
    <location>
        <position position="54"/>
    </location>
    <ligand>
        <name>Mg(2+)</name>
        <dbReference type="ChEBI" id="CHEBI:18420"/>
        <label>1</label>
    </ligand>
</feature>
<protein>
    <submittedName>
        <fullName evidence="2">N-formylglutamate deformylase</fullName>
    </submittedName>
</protein>
<dbReference type="GO" id="GO:0046872">
    <property type="term" value="F:metal ion binding"/>
    <property type="evidence" value="ECO:0007669"/>
    <property type="project" value="UniProtKB-KW"/>
</dbReference>
<evidence type="ECO:0000313" key="3">
    <source>
        <dbReference type="Proteomes" id="UP000034883"/>
    </source>
</evidence>
<dbReference type="SUPFAM" id="SSF101478">
    <property type="entry name" value="ADP-ribosylglycohydrolase"/>
    <property type="match status" value="1"/>
</dbReference>
<dbReference type="AlphaFoldDB" id="A0A0F6YNA7"/>